<keyword evidence="16" id="KW-0206">Cytoskeleton</keyword>
<comment type="subcellular location">
    <subcellularLocation>
        <location evidence="3">Cell membrane</location>
        <topology evidence="3">Peripheral membrane protein</topology>
        <orientation evidence="3">Cytoplasmic side</orientation>
    </subcellularLocation>
    <subcellularLocation>
        <location evidence="2">Cytoplasm</location>
        <location evidence="2">Cytoskeleton</location>
        <location evidence="2">Actin patch</location>
    </subcellularLocation>
    <subcellularLocation>
        <location evidence="1">Endosome membrane</location>
        <topology evidence="1">Peripheral membrane protein</topology>
        <orientation evidence="1">Cytoplasmic side</orientation>
    </subcellularLocation>
</comment>
<keyword evidence="8 19" id="KW-0728">SH3 domain</keyword>
<dbReference type="PANTHER" id="PTHR15735">
    <property type="entry name" value="FCH AND DOUBLE SH3 DOMAINS PROTEIN"/>
    <property type="match status" value="1"/>
</dbReference>
<keyword evidence="23" id="KW-1185">Reference proteome</keyword>
<accession>A0A0U1M9Y6</accession>
<evidence type="ECO:0000256" key="20">
    <source>
        <dbReference type="SAM" id="MobiDB-lite"/>
    </source>
</evidence>
<dbReference type="InterPro" id="IPR056996">
    <property type="entry name" value="PH_SLA1"/>
</dbReference>
<evidence type="ECO:0000256" key="17">
    <source>
        <dbReference type="ARBA" id="ARBA00029697"/>
    </source>
</evidence>
<evidence type="ECO:0000256" key="10">
    <source>
        <dbReference type="ARBA" id="ARBA00022490"/>
    </source>
</evidence>
<dbReference type="InterPro" id="IPR035821">
    <property type="entry name" value="Sla1_SH3_3"/>
</dbReference>
<dbReference type="CDD" id="cd11775">
    <property type="entry name" value="SH3_Sla1p_3"/>
    <property type="match status" value="1"/>
</dbReference>
<feature type="compositionally biased region" description="Pro residues" evidence="20">
    <location>
        <begin position="255"/>
        <end position="264"/>
    </location>
</feature>
<feature type="compositionally biased region" description="Polar residues" evidence="20">
    <location>
        <begin position="904"/>
        <end position="918"/>
    </location>
</feature>
<dbReference type="GO" id="GO:0005886">
    <property type="term" value="C:plasma membrane"/>
    <property type="evidence" value="ECO:0007669"/>
    <property type="project" value="UniProtKB-SubCell"/>
</dbReference>
<keyword evidence="9" id="KW-1003">Cell membrane</keyword>
<feature type="compositionally biased region" description="Basic and acidic residues" evidence="20">
    <location>
        <begin position="549"/>
        <end position="568"/>
    </location>
</feature>
<feature type="compositionally biased region" description="Low complexity" evidence="20">
    <location>
        <begin position="792"/>
        <end position="806"/>
    </location>
</feature>
<evidence type="ECO:0000256" key="13">
    <source>
        <dbReference type="ARBA" id="ARBA00022753"/>
    </source>
</evidence>
<proteinExistence type="inferred from homology"/>
<feature type="compositionally biased region" description="Low complexity" evidence="20">
    <location>
        <begin position="480"/>
        <end position="489"/>
    </location>
</feature>
<dbReference type="PANTHER" id="PTHR15735:SF19">
    <property type="entry name" value="ACTIN CYTOSKELETON-REGULATORY COMPLEX PROTEIN SLA1"/>
    <property type="match status" value="1"/>
</dbReference>
<dbReference type="PRINTS" id="PR00452">
    <property type="entry name" value="SH3DOMAIN"/>
</dbReference>
<evidence type="ECO:0000256" key="16">
    <source>
        <dbReference type="ARBA" id="ARBA00023212"/>
    </source>
</evidence>
<evidence type="ECO:0000313" key="22">
    <source>
        <dbReference type="EMBL" id="CRG92152.1"/>
    </source>
</evidence>
<evidence type="ECO:0000256" key="19">
    <source>
        <dbReference type="PROSITE-ProRule" id="PRU00192"/>
    </source>
</evidence>
<dbReference type="SMART" id="SM00326">
    <property type="entry name" value="SH3"/>
    <property type="match status" value="3"/>
</dbReference>
<dbReference type="GO" id="GO:0006897">
    <property type="term" value="P:endocytosis"/>
    <property type="evidence" value="ECO:0007669"/>
    <property type="project" value="UniProtKB-KW"/>
</dbReference>
<feature type="region of interest" description="Disordered" evidence="20">
    <location>
        <begin position="134"/>
        <end position="186"/>
    </location>
</feature>
<feature type="domain" description="SH3" evidence="21">
    <location>
        <begin position="413"/>
        <end position="475"/>
    </location>
</feature>
<name>A0A0U1M9Y6_TALIS</name>
<dbReference type="InterPro" id="IPR013761">
    <property type="entry name" value="SAM/pointed_sf"/>
</dbReference>
<dbReference type="Pfam" id="PF14604">
    <property type="entry name" value="SH3_9"/>
    <property type="match status" value="1"/>
</dbReference>
<feature type="compositionally biased region" description="Polar residues" evidence="20">
    <location>
        <begin position="1143"/>
        <end position="1156"/>
    </location>
</feature>
<feature type="compositionally biased region" description="Pro residues" evidence="20">
    <location>
        <begin position="833"/>
        <end position="849"/>
    </location>
</feature>
<protein>
    <recommendedName>
        <fullName evidence="7">Actin cytoskeleton-regulatory complex protein SLA1</fullName>
    </recommendedName>
    <alternativeName>
        <fullName evidence="5 6">High osmolarity signaling protein SHO1</fullName>
    </alternativeName>
    <alternativeName>
        <fullName evidence="17 18">Osmosensor SHO1</fullName>
    </alternativeName>
</protein>
<dbReference type="GO" id="GO:0030479">
    <property type="term" value="C:actin cortical patch"/>
    <property type="evidence" value="ECO:0007669"/>
    <property type="project" value="UniProtKB-SubCell"/>
</dbReference>
<dbReference type="CDD" id="cd11773">
    <property type="entry name" value="SH3_Sla1p_1"/>
    <property type="match status" value="1"/>
</dbReference>
<dbReference type="PROSITE" id="PS50002">
    <property type="entry name" value="SH3"/>
    <property type="match status" value="2"/>
</dbReference>
<feature type="compositionally biased region" description="Basic and acidic residues" evidence="20">
    <location>
        <begin position="809"/>
        <end position="822"/>
    </location>
</feature>
<dbReference type="EMBL" id="CVMT01000011">
    <property type="protein sequence ID" value="CRG92152.1"/>
    <property type="molecule type" value="Genomic_DNA"/>
</dbReference>
<evidence type="ECO:0000256" key="11">
    <source>
        <dbReference type="ARBA" id="ARBA00022583"/>
    </source>
</evidence>
<keyword evidence="11" id="KW-0254">Endocytosis</keyword>
<dbReference type="GO" id="GO:0042802">
    <property type="term" value="F:identical protein binding"/>
    <property type="evidence" value="ECO:0007669"/>
    <property type="project" value="InterPro"/>
</dbReference>
<feature type="compositionally biased region" description="Gly residues" evidence="20">
    <location>
        <begin position="1058"/>
        <end position="1072"/>
    </location>
</feature>
<evidence type="ECO:0000256" key="15">
    <source>
        <dbReference type="ARBA" id="ARBA00023203"/>
    </source>
</evidence>
<evidence type="ECO:0000256" key="14">
    <source>
        <dbReference type="ARBA" id="ARBA00023136"/>
    </source>
</evidence>
<evidence type="ECO:0000256" key="1">
    <source>
        <dbReference type="ARBA" id="ARBA00004125"/>
    </source>
</evidence>
<evidence type="ECO:0000256" key="8">
    <source>
        <dbReference type="ARBA" id="ARBA00022443"/>
    </source>
</evidence>
<dbReference type="GO" id="GO:0030674">
    <property type="term" value="F:protein-macromolecule adaptor activity"/>
    <property type="evidence" value="ECO:0007669"/>
    <property type="project" value="InterPro"/>
</dbReference>
<dbReference type="OMA" id="FMAQGED"/>
<feature type="compositionally biased region" description="Pro residues" evidence="20">
    <location>
        <begin position="155"/>
        <end position="164"/>
    </location>
</feature>
<evidence type="ECO:0000256" key="7">
    <source>
        <dbReference type="ARBA" id="ARBA00020357"/>
    </source>
</evidence>
<comment type="similarity">
    <text evidence="4">Belongs to the SLA1 family.</text>
</comment>
<evidence type="ECO:0000259" key="21">
    <source>
        <dbReference type="PROSITE" id="PS50002"/>
    </source>
</evidence>
<dbReference type="InterPro" id="IPR007131">
    <property type="entry name" value="SHD1"/>
</dbReference>
<evidence type="ECO:0000256" key="18">
    <source>
        <dbReference type="ARBA" id="ARBA00030785"/>
    </source>
</evidence>
<keyword evidence="13" id="KW-0967">Endosome</keyword>
<gene>
    <name evidence="22" type="ORF">PISL3812_09208</name>
</gene>
<feature type="region of interest" description="Disordered" evidence="20">
    <location>
        <begin position="732"/>
        <end position="1163"/>
    </location>
</feature>
<evidence type="ECO:0000256" key="6">
    <source>
        <dbReference type="ARBA" id="ARBA00017350"/>
    </source>
</evidence>
<feature type="compositionally biased region" description="Low complexity" evidence="20">
    <location>
        <begin position="823"/>
        <end position="832"/>
    </location>
</feature>
<feature type="compositionally biased region" description="Low complexity" evidence="20">
    <location>
        <begin position="1009"/>
        <end position="1019"/>
    </location>
</feature>
<keyword evidence="10" id="KW-0963">Cytoplasm</keyword>
<sequence>MGFVGVYTAVYDYQPQAEGELEISEGDLLYVLEKSSDDDWWKAKKKADDPEDDEPVGLVPNNYVQEAHPVNNAKALYDYTRQTDEEVSFSEEADLFVYDTSDPDWTLVGTGSDFGFAPANYIQLLGEYVAPQRHSEYKQEPEEDYHQAHAISEPEPSPPPPALPQRPVHDEPEDYGAAEPAAAVPDSSPAAAIAGILHKQHGSMSSHDTSRVVPPPPQPIAATEEEEESAPALPRRPPSQVQQTPRIEHHEPSEVSPPPPPRPQPSQVSFTRDSDARVQESPPYSRVGYSVPSPHSPSGFRIYNINEMISVMGKRKKMPTTLGINVPKGTLFISADGSDDDTQQEWTADKLTHYSIEGKHVFIELVRPSKSVDFHAGSKDTAHEIVAALGEIAGAFKAEGLREVIEAGQGGGNIQKKGQMVYDFTAQGSDEVTVAAGEEVVILDDAKSEDWWMVRRIKNGREGVVPSSYVEVTGIIEASPASSAARSPAVHNNRLEEERLAKEAVRKSRRDSVDSPRSEVGPGMKLPERRSSLLALNGGNMRSQRHKREKSDKSLKSKPDQSKTRNWTDRTGTFSVEAQFIGLHDGKIHLHKMNGIKIAVPVAKMSVEDLEYVEKVTGQSLDEDKPLSDIRRRSLQQKERAKNGGHVNEYDWFDFFLKSGVGPHQCERYAQNFSKDSMDEAILPDITAETLRTLGLKEGDILRVMRYLDAMFNRTGGGSKSRMRNVSFGGEEVIGNGEGEGGLFSGPGGSLRNNTSRKGRPAPTVQTSDVVDPKAFASKDTTTSPPAERVESPPSSAPTPTAAKPAQRGFDDDAWDVKRSKDQPATPASAPAPSQPTPAPVAAEPPKPAAPVGAMADLSLLQTPLQPTPAQPSQPVSAAPAPVPAPAPAPAPVPAQPTVSAPQIQQPQATGANPSFFSQLGPLQPQQTAVPAQPQSMGFSLQPRQRPTAPQTINQNSLLPPPPQRPLSAPQDFQQSQFAPPPLQPQLTGLPPNAPQVAPLGQSLAELSQQRYQQQLQTQATGFPQPQFQNGLMPQPTGFGQPQNSPFGAQQLPFGSGQQFGGLGPQPTGFGGFSAPQQQPMQTGLPPALQPQRTAVNGFGSSFSPPPVPPIPQTTAAPLQPQKTGPAPSIRFGVKADAKKLTPQPTGRANLAQATPANPFGFE</sequence>
<evidence type="ECO:0000313" key="23">
    <source>
        <dbReference type="Proteomes" id="UP000054383"/>
    </source>
</evidence>
<dbReference type="SUPFAM" id="SSF50044">
    <property type="entry name" value="SH3-domain"/>
    <property type="match status" value="3"/>
</dbReference>
<evidence type="ECO:0000256" key="9">
    <source>
        <dbReference type="ARBA" id="ARBA00022475"/>
    </source>
</evidence>
<dbReference type="Gene3D" id="2.30.30.700">
    <property type="entry name" value="SLA1 homology domain 1"/>
    <property type="match status" value="1"/>
</dbReference>
<feature type="compositionally biased region" description="Pro residues" evidence="20">
    <location>
        <begin position="881"/>
        <end position="895"/>
    </location>
</feature>
<feature type="compositionally biased region" description="Basic and acidic residues" evidence="20">
    <location>
        <begin position="493"/>
        <end position="517"/>
    </location>
</feature>
<evidence type="ECO:0000256" key="2">
    <source>
        <dbReference type="ARBA" id="ARBA00004134"/>
    </source>
</evidence>
<feature type="region of interest" description="Disordered" evidence="20">
    <location>
        <begin position="200"/>
        <end position="297"/>
    </location>
</feature>
<dbReference type="Pfam" id="PF24081">
    <property type="entry name" value="PH_SLA1"/>
    <property type="match status" value="1"/>
</dbReference>
<keyword evidence="12" id="KW-0677">Repeat</keyword>
<keyword evidence="15" id="KW-0009">Actin-binding</keyword>
<dbReference type="InterPro" id="IPR036028">
    <property type="entry name" value="SH3-like_dom_sf"/>
</dbReference>
<feature type="compositionally biased region" description="Low complexity" evidence="20">
    <location>
        <begin position="177"/>
        <end position="186"/>
    </location>
</feature>
<dbReference type="GO" id="GO:0005634">
    <property type="term" value="C:nucleus"/>
    <property type="evidence" value="ECO:0007669"/>
    <property type="project" value="TreeGrafter"/>
</dbReference>
<dbReference type="InterPro" id="IPR035800">
    <property type="entry name" value="Sla1_SH3_1"/>
</dbReference>
<dbReference type="GO" id="GO:0010008">
    <property type="term" value="C:endosome membrane"/>
    <property type="evidence" value="ECO:0007669"/>
    <property type="project" value="UniProtKB-SubCell"/>
</dbReference>
<dbReference type="Pfam" id="PF03983">
    <property type="entry name" value="SHD1"/>
    <property type="match status" value="1"/>
</dbReference>
<dbReference type="InterPro" id="IPR001452">
    <property type="entry name" value="SH3_domain"/>
</dbReference>
<dbReference type="Proteomes" id="UP000054383">
    <property type="component" value="Unassembled WGS sequence"/>
</dbReference>
<feature type="compositionally biased region" description="Low complexity" evidence="20">
    <location>
        <begin position="850"/>
        <end position="865"/>
    </location>
</feature>
<feature type="domain" description="SH3" evidence="21">
    <location>
        <begin position="2"/>
        <end position="69"/>
    </location>
</feature>
<dbReference type="GO" id="GO:0003779">
    <property type="term" value="F:actin binding"/>
    <property type="evidence" value="ECO:0007669"/>
    <property type="project" value="UniProtKB-KW"/>
</dbReference>
<feature type="compositionally biased region" description="Polar residues" evidence="20">
    <location>
        <begin position="936"/>
        <end position="953"/>
    </location>
</feature>
<dbReference type="GO" id="GO:0000147">
    <property type="term" value="P:actin cortical patch assembly"/>
    <property type="evidence" value="ECO:0007669"/>
    <property type="project" value="TreeGrafter"/>
</dbReference>
<feature type="compositionally biased region" description="Basic and acidic residues" evidence="20">
    <location>
        <begin position="134"/>
        <end position="147"/>
    </location>
</feature>
<evidence type="ECO:0000256" key="12">
    <source>
        <dbReference type="ARBA" id="ARBA00022737"/>
    </source>
</evidence>
<dbReference type="STRING" id="28573.A0A0U1M9Y6"/>
<feature type="region of interest" description="Disordered" evidence="20">
    <location>
        <begin position="480"/>
        <end position="569"/>
    </location>
</feature>
<reference evidence="22 23" key="1">
    <citation type="submission" date="2015-04" db="EMBL/GenBank/DDBJ databases">
        <authorList>
            <person name="Syromyatnikov M.Y."/>
            <person name="Popov V.N."/>
        </authorList>
    </citation>
    <scope>NUCLEOTIDE SEQUENCE [LARGE SCALE GENOMIC DNA]</scope>
    <source>
        <strain evidence="22">WF-38-12</strain>
    </source>
</reference>
<evidence type="ECO:0000256" key="3">
    <source>
        <dbReference type="ARBA" id="ARBA00004413"/>
    </source>
</evidence>
<dbReference type="AlphaFoldDB" id="A0A0U1M9Y6"/>
<dbReference type="Pfam" id="PF00018">
    <property type="entry name" value="SH3_1"/>
    <property type="match status" value="2"/>
</dbReference>
<feature type="compositionally biased region" description="Polar residues" evidence="20">
    <location>
        <begin position="1020"/>
        <end position="1048"/>
    </location>
</feature>
<dbReference type="OrthoDB" id="26539at2759"/>
<dbReference type="Gene3D" id="2.30.30.40">
    <property type="entry name" value="SH3 Domains"/>
    <property type="match status" value="3"/>
</dbReference>
<feature type="compositionally biased region" description="Gly residues" evidence="20">
    <location>
        <begin position="736"/>
        <end position="749"/>
    </location>
</feature>
<feature type="compositionally biased region" description="Low complexity" evidence="20">
    <location>
        <begin position="922"/>
        <end position="935"/>
    </location>
</feature>
<evidence type="ECO:0000256" key="5">
    <source>
        <dbReference type="ARBA" id="ARBA00016255"/>
    </source>
</evidence>
<dbReference type="GO" id="GO:0030833">
    <property type="term" value="P:regulation of actin filament polymerization"/>
    <property type="evidence" value="ECO:0007669"/>
    <property type="project" value="TreeGrafter"/>
</dbReference>
<keyword evidence="14" id="KW-0472">Membrane</keyword>
<dbReference type="GO" id="GO:0043130">
    <property type="term" value="F:ubiquitin binding"/>
    <property type="evidence" value="ECO:0007669"/>
    <property type="project" value="InterPro"/>
</dbReference>
<evidence type="ECO:0000256" key="4">
    <source>
        <dbReference type="ARBA" id="ARBA00007948"/>
    </source>
</evidence>
<organism evidence="22 23">
    <name type="scientific">Talaromyces islandicus</name>
    <name type="common">Penicillium islandicum</name>
    <dbReference type="NCBI Taxonomy" id="28573"/>
    <lineage>
        <taxon>Eukaryota</taxon>
        <taxon>Fungi</taxon>
        <taxon>Dikarya</taxon>
        <taxon>Ascomycota</taxon>
        <taxon>Pezizomycotina</taxon>
        <taxon>Eurotiomycetes</taxon>
        <taxon>Eurotiomycetidae</taxon>
        <taxon>Eurotiales</taxon>
        <taxon>Trichocomaceae</taxon>
        <taxon>Talaromyces</taxon>
        <taxon>Talaromyces sect. Islandici</taxon>
    </lineage>
</organism>
<feature type="compositionally biased region" description="Polar residues" evidence="20">
    <location>
        <begin position="1091"/>
        <end position="1103"/>
    </location>
</feature>
<dbReference type="Gene3D" id="1.10.150.50">
    <property type="entry name" value="Transcription Factor, Ets-1"/>
    <property type="match status" value="1"/>
</dbReference>